<evidence type="ECO:0000256" key="1">
    <source>
        <dbReference type="ARBA" id="ARBA00001968"/>
    </source>
</evidence>
<comment type="similarity">
    <text evidence="2 6">Belongs to the DXO/Dom3Z family.</text>
</comment>
<dbReference type="GO" id="GO:0034353">
    <property type="term" value="F:mRNA 5'-diphosphatase activity"/>
    <property type="evidence" value="ECO:0007669"/>
    <property type="project" value="TreeGrafter"/>
</dbReference>
<keyword evidence="6" id="KW-0479">Metal-binding</keyword>
<evidence type="ECO:0000313" key="9">
    <source>
        <dbReference type="Proteomes" id="UP001175227"/>
    </source>
</evidence>
<dbReference type="GO" id="GO:0005829">
    <property type="term" value="C:cytosol"/>
    <property type="evidence" value="ECO:0007669"/>
    <property type="project" value="TreeGrafter"/>
</dbReference>
<proteinExistence type="inferred from homology"/>
<evidence type="ECO:0000256" key="6">
    <source>
        <dbReference type="RuleBase" id="RU367113"/>
    </source>
</evidence>
<dbReference type="GO" id="GO:0000166">
    <property type="term" value="F:nucleotide binding"/>
    <property type="evidence" value="ECO:0007669"/>
    <property type="project" value="UniProtKB-KW"/>
</dbReference>
<dbReference type="EMBL" id="JAUEPR010000051">
    <property type="protein sequence ID" value="KAK0471393.1"/>
    <property type="molecule type" value="Genomic_DNA"/>
</dbReference>
<feature type="domain" description="RAI1-like" evidence="7">
    <location>
        <begin position="23"/>
        <end position="336"/>
    </location>
</feature>
<comment type="catalytic activity">
    <reaction evidence="3">
        <text>a 5'-end (N(7)-methyl 5'-triphosphoguanosine)-ribonucleoside-ribonucleotide in mRNA + H2O = a (N(7)-methyl 5'-triphosphoguanosine)-nucleoside + a 5'-end phospho-ribonucleoside in mRNA + H(+)</text>
        <dbReference type="Rhea" id="RHEA:66928"/>
        <dbReference type="Rhea" id="RHEA-COMP:15692"/>
        <dbReference type="Rhea" id="RHEA-COMP:17313"/>
        <dbReference type="ChEBI" id="CHEBI:15377"/>
        <dbReference type="ChEBI" id="CHEBI:15378"/>
        <dbReference type="ChEBI" id="CHEBI:138282"/>
        <dbReference type="ChEBI" id="CHEBI:172876"/>
        <dbReference type="ChEBI" id="CHEBI:172877"/>
    </reaction>
    <physiologicalReaction direction="left-to-right" evidence="3">
        <dbReference type="Rhea" id="RHEA:66929"/>
    </physiologicalReaction>
</comment>
<reference evidence="8" key="1">
    <citation type="submission" date="2023-06" db="EMBL/GenBank/DDBJ databases">
        <authorList>
            <consortium name="Lawrence Berkeley National Laboratory"/>
            <person name="Ahrendt S."/>
            <person name="Sahu N."/>
            <person name="Indic B."/>
            <person name="Wong-Bajracharya J."/>
            <person name="Merenyi Z."/>
            <person name="Ke H.-M."/>
            <person name="Monk M."/>
            <person name="Kocsube S."/>
            <person name="Drula E."/>
            <person name="Lipzen A."/>
            <person name="Balint B."/>
            <person name="Henrissat B."/>
            <person name="Andreopoulos B."/>
            <person name="Martin F.M."/>
            <person name="Harder C.B."/>
            <person name="Rigling D."/>
            <person name="Ford K.L."/>
            <person name="Foster G.D."/>
            <person name="Pangilinan J."/>
            <person name="Papanicolaou A."/>
            <person name="Barry K."/>
            <person name="LaButti K."/>
            <person name="Viragh M."/>
            <person name="Koriabine M."/>
            <person name="Yan M."/>
            <person name="Riley R."/>
            <person name="Champramary S."/>
            <person name="Plett K.L."/>
            <person name="Tsai I.J."/>
            <person name="Slot J."/>
            <person name="Sipos G."/>
            <person name="Plett J."/>
            <person name="Nagy L.G."/>
            <person name="Grigoriev I.V."/>
        </authorList>
    </citation>
    <scope>NUCLEOTIDE SEQUENCE</scope>
    <source>
        <strain evidence="8">ICMP 16352</strain>
    </source>
</reference>
<organism evidence="8 9">
    <name type="scientific">Armillaria novae-zelandiae</name>
    <dbReference type="NCBI Taxonomy" id="153914"/>
    <lineage>
        <taxon>Eukaryota</taxon>
        <taxon>Fungi</taxon>
        <taxon>Dikarya</taxon>
        <taxon>Basidiomycota</taxon>
        <taxon>Agaricomycotina</taxon>
        <taxon>Agaricomycetes</taxon>
        <taxon>Agaricomycetidae</taxon>
        <taxon>Agaricales</taxon>
        <taxon>Marasmiineae</taxon>
        <taxon>Physalacriaceae</taxon>
        <taxon>Armillaria</taxon>
    </lineage>
</organism>
<comment type="cofactor">
    <cofactor evidence="1 6">
        <name>a divalent metal cation</name>
        <dbReference type="ChEBI" id="CHEBI:60240"/>
    </cofactor>
</comment>
<dbReference type="GO" id="GO:0046872">
    <property type="term" value="F:metal ion binding"/>
    <property type="evidence" value="ECO:0007669"/>
    <property type="project" value="UniProtKB-KW"/>
</dbReference>
<dbReference type="GO" id="GO:0000956">
    <property type="term" value="P:nuclear-transcribed mRNA catabolic process"/>
    <property type="evidence" value="ECO:0007669"/>
    <property type="project" value="TreeGrafter"/>
</dbReference>
<keyword evidence="6" id="KW-0540">Nuclease</keyword>
<dbReference type="GO" id="GO:0003723">
    <property type="term" value="F:RNA binding"/>
    <property type="evidence" value="ECO:0007669"/>
    <property type="project" value="UniProtKB-KW"/>
</dbReference>
<dbReference type="Pfam" id="PF08652">
    <property type="entry name" value="RAI1"/>
    <property type="match status" value="1"/>
</dbReference>
<evidence type="ECO:0000313" key="8">
    <source>
        <dbReference type="EMBL" id="KAK0471393.1"/>
    </source>
</evidence>
<keyword evidence="6" id="KW-0378">Hydrolase</keyword>
<evidence type="ECO:0000256" key="4">
    <source>
        <dbReference type="ARBA" id="ARBA00044692"/>
    </source>
</evidence>
<keyword evidence="6" id="KW-0539">Nucleus</keyword>
<dbReference type="Proteomes" id="UP001175227">
    <property type="component" value="Unassembled WGS sequence"/>
</dbReference>
<dbReference type="PANTHER" id="PTHR12395">
    <property type="entry name" value="DOM-3 RELATED"/>
    <property type="match status" value="1"/>
</dbReference>
<evidence type="ECO:0000256" key="5">
    <source>
        <dbReference type="ARBA" id="ARBA00048124"/>
    </source>
</evidence>
<keyword evidence="9" id="KW-1185">Reference proteome</keyword>
<dbReference type="GO" id="GO:0004518">
    <property type="term" value="F:nuclease activity"/>
    <property type="evidence" value="ECO:0007669"/>
    <property type="project" value="UniProtKB-KW"/>
</dbReference>
<gene>
    <name evidence="8" type="ORF">IW261DRAFT_1405867</name>
</gene>
<accession>A0AA39NT77</accession>
<evidence type="ECO:0000256" key="3">
    <source>
        <dbReference type="ARBA" id="ARBA00044676"/>
    </source>
</evidence>
<comment type="caution">
    <text evidence="8">The sequence shown here is derived from an EMBL/GenBank/DDBJ whole genome shotgun (WGS) entry which is preliminary data.</text>
</comment>
<dbReference type="EC" id="3.6.1.-" evidence="6"/>
<dbReference type="GO" id="GO:0110155">
    <property type="term" value="P:NAD-cap decapping"/>
    <property type="evidence" value="ECO:0007669"/>
    <property type="project" value="TreeGrafter"/>
</dbReference>
<dbReference type="AlphaFoldDB" id="A0AA39NT77"/>
<comment type="catalytic activity">
    <reaction evidence="5">
        <text>a 5'-end NAD(+)-phospho-ribonucleoside in mRNA + H2O = a 5'-end phospho-ribonucleoside in mRNA + NAD(+) + H(+)</text>
        <dbReference type="Rhea" id="RHEA:60880"/>
        <dbReference type="Rhea" id="RHEA-COMP:15692"/>
        <dbReference type="Rhea" id="RHEA-COMP:15698"/>
        <dbReference type="ChEBI" id="CHEBI:15377"/>
        <dbReference type="ChEBI" id="CHEBI:15378"/>
        <dbReference type="ChEBI" id="CHEBI:57540"/>
        <dbReference type="ChEBI" id="CHEBI:138282"/>
        <dbReference type="ChEBI" id="CHEBI:144029"/>
    </reaction>
    <physiologicalReaction direction="left-to-right" evidence="5">
        <dbReference type="Rhea" id="RHEA:60881"/>
    </physiologicalReaction>
</comment>
<comment type="function">
    <text evidence="6">Decapping enzyme for NAD-capped RNAs: specifically hydrolyzes the nicotinamide adenine dinucleotide (NAD) cap from a subset of RNAs by removing the entire NAD moiety from the 5'-end of an NAD-capped RNA.</text>
</comment>
<dbReference type="PANTHER" id="PTHR12395:SF9">
    <property type="entry name" value="DECAPPING AND EXORIBONUCLEASE PROTEIN"/>
    <property type="match status" value="1"/>
</dbReference>
<keyword evidence="6" id="KW-0547">Nucleotide-binding</keyword>
<keyword evidence="6" id="KW-0694">RNA-binding</keyword>
<evidence type="ECO:0000259" key="7">
    <source>
        <dbReference type="Pfam" id="PF08652"/>
    </source>
</evidence>
<dbReference type="InterPro" id="IPR013961">
    <property type="entry name" value="RAI1"/>
</dbReference>
<dbReference type="GO" id="GO:0005634">
    <property type="term" value="C:nucleus"/>
    <property type="evidence" value="ECO:0007669"/>
    <property type="project" value="UniProtKB-SubCell"/>
</dbReference>
<comment type="subcellular location">
    <subcellularLocation>
        <location evidence="6">Nucleus</location>
    </subcellularLocation>
</comment>
<evidence type="ECO:0000256" key="2">
    <source>
        <dbReference type="ARBA" id="ARBA00006562"/>
    </source>
</evidence>
<dbReference type="InterPro" id="IPR039039">
    <property type="entry name" value="RAI1-like_fam"/>
</dbReference>
<protein>
    <recommendedName>
        <fullName evidence="6">Decapping nuclease</fullName>
        <ecNumber evidence="6">3.6.1.-</ecNumber>
    </recommendedName>
</protein>
<name>A0AA39NT77_9AGAR</name>
<comment type="catalytic activity">
    <reaction evidence="4">
        <text>a 5'-end triphospho-ribonucleoside in mRNA + H2O = a 5'-end phospho-ribonucleoside in mRNA + diphosphate + H(+)</text>
        <dbReference type="Rhea" id="RHEA:78683"/>
        <dbReference type="Rhea" id="RHEA-COMP:15692"/>
        <dbReference type="Rhea" id="RHEA-COMP:17164"/>
        <dbReference type="ChEBI" id="CHEBI:15377"/>
        <dbReference type="ChEBI" id="CHEBI:15378"/>
        <dbReference type="ChEBI" id="CHEBI:33019"/>
        <dbReference type="ChEBI" id="CHEBI:138282"/>
        <dbReference type="ChEBI" id="CHEBI:167618"/>
    </reaction>
    <physiologicalReaction direction="left-to-right" evidence="4">
        <dbReference type="Rhea" id="RHEA:78684"/>
    </physiologicalReaction>
</comment>
<sequence length="341" mass="38734">MFVDMDLNLSDCSDVLLPAIRTPPTQFACMSLSEDREVHANSTEFLGTFMPPPIGTNLQAGLSQYRRRVGSDPLHNHPNRLDRTLKMCLDSGTVDEVTASQIVTHRRIMIKLLYGTAQQLNVFLYNGVMYIEEYDPEPDRTHTFVHNGECIGSNFEALCTGKSPNGIHNLHARWYAGVTFNLGNLKIVLAGEVDCQKDSNVTGQTKDCLELKTKCQDSKWSPAKLRWYFQSSLIGVPTIILGWHKEGVLTTVDVIDVATMFDETTLQQRHDNVAVFLTSLRQHCMTHMMKKAGNPIWRVMTKQRLRRPTIRALNPEEVRSLNRHDARIGILPSWFVRALQR</sequence>